<dbReference type="Proteomes" id="UP000244240">
    <property type="component" value="Unassembled WGS sequence"/>
</dbReference>
<comment type="caution">
    <text evidence="1">The sequence shown here is derived from an EMBL/GenBank/DDBJ whole genome shotgun (WGS) entry which is preliminary data.</text>
</comment>
<dbReference type="AlphaFoldDB" id="A0A2T6AWY4"/>
<protein>
    <submittedName>
        <fullName evidence="1">Uncharacterized protein</fullName>
    </submittedName>
</protein>
<gene>
    <name evidence="1" type="ORF">C8P63_14610</name>
</gene>
<keyword evidence="2" id="KW-1185">Reference proteome</keyword>
<dbReference type="EMBL" id="QBKR01000046">
    <property type="protein sequence ID" value="PTX48301.1"/>
    <property type="molecule type" value="Genomic_DNA"/>
</dbReference>
<evidence type="ECO:0000313" key="1">
    <source>
        <dbReference type="EMBL" id="PTX48301.1"/>
    </source>
</evidence>
<accession>A0A2T6AWY4</accession>
<evidence type="ECO:0000313" key="2">
    <source>
        <dbReference type="Proteomes" id="UP000244240"/>
    </source>
</evidence>
<reference evidence="1 2" key="1">
    <citation type="submission" date="2018-04" db="EMBL/GenBank/DDBJ databases">
        <title>Genomic Encyclopedia of Archaeal and Bacterial Type Strains, Phase II (KMG-II): from individual species to whole genera.</title>
        <authorList>
            <person name="Goeker M."/>
        </authorList>
    </citation>
    <scope>NUCLEOTIDE SEQUENCE [LARGE SCALE GENOMIC DNA]</scope>
    <source>
        <strain evidence="1 2">DSM 45787</strain>
    </source>
</reference>
<name>A0A2T6AWY4_9BACL</name>
<proteinExistence type="predicted"/>
<organism evidence="1 2">
    <name type="scientific">Melghirimyces profundicolus</name>
    <dbReference type="NCBI Taxonomy" id="1242148"/>
    <lineage>
        <taxon>Bacteria</taxon>
        <taxon>Bacillati</taxon>
        <taxon>Bacillota</taxon>
        <taxon>Bacilli</taxon>
        <taxon>Bacillales</taxon>
        <taxon>Thermoactinomycetaceae</taxon>
        <taxon>Melghirimyces</taxon>
    </lineage>
</organism>
<sequence>MHTFLQAGAMYAKIEEGDQIEAVPVDLGDGTLHPGEWVQKMGKKPELASR</sequence>